<dbReference type="Gene3D" id="2.30.170.40">
    <property type="entry name" value="Ribosomal protein L28/L24"/>
    <property type="match status" value="1"/>
</dbReference>
<evidence type="ECO:0000256" key="1">
    <source>
        <dbReference type="ARBA" id="ARBA00008760"/>
    </source>
</evidence>
<dbReference type="GO" id="GO:1990904">
    <property type="term" value="C:ribonucleoprotein complex"/>
    <property type="evidence" value="ECO:0007669"/>
    <property type="project" value="UniProtKB-KW"/>
</dbReference>
<geneLocation type="plastid" evidence="6"/>
<evidence type="ECO:0000313" key="6">
    <source>
        <dbReference type="EMBL" id="WDA98879.1"/>
    </source>
</evidence>
<evidence type="ECO:0000256" key="5">
    <source>
        <dbReference type="ARBA" id="ARBA00035447"/>
    </source>
</evidence>
<evidence type="ECO:0000256" key="3">
    <source>
        <dbReference type="ARBA" id="ARBA00023274"/>
    </source>
</evidence>
<dbReference type="AlphaFoldDB" id="A0A9Y1I240"/>
<dbReference type="GO" id="GO:0003735">
    <property type="term" value="F:structural constituent of ribosome"/>
    <property type="evidence" value="ECO:0007669"/>
    <property type="project" value="InterPro"/>
</dbReference>
<organism evidence="6">
    <name type="scientific">Sciadococcus taiwanensis</name>
    <dbReference type="NCBI Taxonomy" id="3028030"/>
    <lineage>
        <taxon>Eukaryota</taxon>
        <taxon>Rhodophyta</taxon>
        <taxon>Bangiophyceae</taxon>
        <taxon>Cavernulicolales</taxon>
        <taxon>Cavernulicolaceae</taxon>
        <taxon>Sciadococcus</taxon>
    </lineage>
</organism>
<keyword evidence="3" id="KW-0687">Ribonucleoprotein</keyword>
<dbReference type="SUPFAM" id="SSF143800">
    <property type="entry name" value="L28p-like"/>
    <property type="match status" value="1"/>
</dbReference>
<evidence type="ECO:0000256" key="2">
    <source>
        <dbReference type="ARBA" id="ARBA00022980"/>
    </source>
</evidence>
<comment type="similarity">
    <text evidence="1">Belongs to the bacterial ribosomal protein bL28 family.</text>
</comment>
<reference evidence="6" key="1">
    <citation type="journal article" date="2023" name="J. Phycol.">
        <title>Revised classification of the Cyanidiophyceae based on plastid genome data with descriptions of the Cavernulicolales ord. nov. and Galdieriales ord. nov. (Rhodophyta).</title>
        <authorList>
            <person name="Park S.I."/>
            <person name="Cho C.H."/>
            <person name="Ciniglia C."/>
            <person name="Huang T.Y."/>
            <person name="Liu S.L."/>
            <person name="Bustamante D.E."/>
            <person name="Calderon M.S."/>
            <person name="Mansilla A."/>
            <person name="McDermott T."/>
            <person name="Andersen R.A."/>
            <person name="Yoon H.S."/>
        </authorList>
    </citation>
    <scope>NUCLEOTIDE SEQUENCE</scope>
</reference>
<dbReference type="EMBL" id="OP616811">
    <property type="protein sequence ID" value="WDA98879.1"/>
    <property type="molecule type" value="Genomic_DNA"/>
</dbReference>
<dbReference type="InterPro" id="IPR001383">
    <property type="entry name" value="Ribosomal_bL28_bact-type"/>
</dbReference>
<proteinExistence type="inferred from homology"/>
<dbReference type="InterPro" id="IPR026569">
    <property type="entry name" value="Ribosomal_bL28"/>
</dbReference>
<dbReference type="GO" id="GO:0005840">
    <property type="term" value="C:ribosome"/>
    <property type="evidence" value="ECO:0007669"/>
    <property type="project" value="UniProtKB-KW"/>
</dbReference>
<protein>
    <recommendedName>
        <fullName evidence="4">Large ribosomal subunit protein bL28c</fullName>
    </recommendedName>
    <alternativeName>
        <fullName evidence="5">50S ribosomal protein L28, chloroplastic</fullName>
    </alternativeName>
</protein>
<dbReference type="InterPro" id="IPR037147">
    <property type="entry name" value="Ribosomal_bL28_sf"/>
</dbReference>
<evidence type="ECO:0000256" key="4">
    <source>
        <dbReference type="ARBA" id="ARBA00035265"/>
    </source>
</evidence>
<sequence length="75" mass="8834">MSKKCKITGTVANNGYKVTYSHKRNKKLQNVNLQIRKIWIKSQKRYLKVKLSTKAIKLLRKNNLEQVLKNFNTSL</sequence>
<gene>
    <name evidence="6" type="primary">rpl28</name>
    <name evidence="6" type="ORF">SCTW_097</name>
</gene>
<dbReference type="HAMAP" id="MF_00373">
    <property type="entry name" value="Ribosomal_bL28"/>
    <property type="match status" value="1"/>
</dbReference>
<dbReference type="InterPro" id="IPR034704">
    <property type="entry name" value="Ribosomal_bL28/bL31-like_sf"/>
</dbReference>
<keyword evidence="2 6" id="KW-0689">Ribosomal protein</keyword>
<dbReference type="PANTHER" id="PTHR13528:SF2">
    <property type="entry name" value="LARGE RIBOSOMAL SUBUNIT PROTEIN BL28M"/>
    <property type="match status" value="1"/>
</dbReference>
<name>A0A9Y1I240_9RHOD</name>
<dbReference type="GO" id="GO:0006412">
    <property type="term" value="P:translation"/>
    <property type="evidence" value="ECO:0007669"/>
    <property type="project" value="InterPro"/>
</dbReference>
<dbReference type="Pfam" id="PF00830">
    <property type="entry name" value="Ribosomal_L28"/>
    <property type="match status" value="1"/>
</dbReference>
<dbReference type="PANTHER" id="PTHR13528">
    <property type="entry name" value="39S RIBOSOMAL PROTEIN L28, MITOCHONDRIAL"/>
    <property type="match status" value="1"/>
</dbReference>
<accession>A0A9Y1I240</accession>
<keyword evidence="6" id="KW-0934">Plastid</keyword>
<dbReference type="NCBIfam" id="TIGR00009">
    <property type="entry name" value="L28"/>
    <property type="match status" value="1"/>
</dbReference>